<accession>A0A8J3VJV8</accession>
<reference evidence="1" key="1">
    <citation type="submission" date="2021-01" db="EMBL/GenBank/DDBJ databases">
        <title>Whole genome shotgun sequence of Rhizocola hellebori NBRC 109834.</title>
        <authorList>
            <person name="Komaki H."/>
            <person name="Tamura T."/>
        </authorList>
    </citation>
    <scope>NUCLEOTIDE SEQUENCE</scope>
    <source>
        <strain evidence="1">NBRC 109834</strain>
    </source>
</reference>
<keyword evidence="2" id="KW-1185">Reference proteome</keyword>
<dbReference type="EMBL" id="BONY01000057">
    <property type="protein sequence ID" value="GIH08892.1"/>
    <property type="molecule type" value="Genomic_DNA"/>
</dbReference>
<organism evidence="1 2">
    <name type="scientific">Rhizocola hellebori</name>
    <dbReference type="NCBI Taxonomy" id="1392758"/>
    <lineage>
        <taxon>Bacteria</taxon>
        <taxon>Bacillati</taxon>
        <taxon>Actinomycetota</taxon>
        <taxon>Actinomycetes</taxon>
        <taxon>Micromonosporales</taxon>
        <taxon>Micromonosporaceae</taxon>
        <taxon>Rhizocola</taxon>
    </lineage>
</organism>
<gene>
    <name evidence="1" type="ORF">Rhe02_69590</name>
</gene>
<comment type="caution">
    <text evidence="1">The sequence shown here is derived from an EMBL/GenBank/DDBJ whole genome shotgun (WGS) entry which is preliminary data.</text>
</comment>
<proteinExistence type="predicted"/>
<dbReference type="AlphaFoldDB" id="A0A8J3VJV8"/>
<sequence>MTVTNAAVRLHAVSTAVITSDTAASCTVARADAVSIARHTRNLPAAEAIVAAAQSTASTIQKAGPTTMDPVPIAGR</sequence>
<protein>
    <submittedName>
        <fullName evidence="1">Uncharacterized protein</fullName>
    </submittedName>
</protein>
<dbReference type="Proteomes" id="UP000612899">
    <property type="component" value="Unassembled WGS sequence"/>
</dbReference>
<evidence type="ECO:0000313" key="2">
    <source>
        <dbReference type="Proteomes" id="UP000612899"/>
    </source>
</evidence>
<evidence type="ECO:0000313" key="1">
    <source>
        <dbReference type="EMBL" id="GIH08892.1"/>
    </source>
</evidence>
<name>A0A8J3VJV8_9ACTN</name>